<feature type="domain" description="ApeI dehydratase-like" evidence="2">
    <location>
        <begin position="482"/>
        <end position="575"/>
    </location>
</feature>
<dbReference type="InterPro" id="IPR054545">
    <property type="entry name" value="ApeI-like"/>
</dbReference>
<sequence>MSDRIENLYAAIAARPAGGLTGWRAGVAIDNAHWLARAHAWHALLRGQQGSDFALYLDDSLEFSAALLGAWHAGKTIWLSADTLEASCAALRASVDGFLGQFPAELRPLQPAGTDEVSTAAQMGGVLSGDLPALVVFTSGSTGAAQAIPKKLSQLASEVETLDVLFGATAGDAAVLATVSHQHIYGLLFKVLWPLSTGRAIHALSITYPEELAAGMAAGPCVLVASPAHLKRLPEHLDWRGAAGMLRTVFSSGGPLAAETALAAGRLLGSVPVEVYGSSETGGVAWRQRSGITDDAWRPFPTVAWRLGAADDTLEVRSPHLADDNWLALADRAARVGEQRFLLLGRSDRIVKIEEKRISLSAMEAALLACGMAAEVRIVLCEPGAGERQRLAAFIVPTPAGRALLDVEGKPAFNARLRAVLAAVVDAVALPRRWRYLDQMPVNAQGKTTLAALLALLDGDDGAAARRPRLPQLRELEREPLRVLLELSAPADLLYFDGHFDVAPILPGVVQVDWAIHYGREYFSLPPQFKGINALKFQQVIQPEAPVRLELMHDQAKGCLQFRYASEAGQHASGRVMLGDADA</sequence>
<organism evidence="3 4">
    <name type="scientific">Duganella vulcania</name>
    <dbReference type="NCBI Taxonomy" id="2692166"/>
    <lineage>
        <taxon>Bacteria</taxon>
        <taxon>Pseudomonadati</taxon>
        <taxon>Pseudomonadota</taxon>
        <taxon>Betaproteobacteria</taxon>
        <taxon>Burkholderiales</taxon>
        <taxon>Oxalobacteraceae</taxon>
        <taxon>Telluria group</taxon>
        <taxon>Duganella</taxon>
    </lineage>
</organism>
<dbReference type="EMBL" id="WWCV01000030">
    <property type="protein sequence ID" value="MYN18458.1"/>
    <property type="molecule type" value="Genomic_DNA"/>
</dbReference>
<dbReference type="Proteomes" id="UP000484875">
    <property type="component" value="Unassembled WGS sequence"/>
</dbReference>
<dbReference type="AlphaFoldDB" id="A0A845HIF2"/>
<dbReference type="Pfam" id="PF00501">
    <property type="entry name" value="AMP-binding"/>
    <property type="match status" value="1"/>
</dbReference>
<keyword evidence="4" id="KW-1185">Reference proteome</keyword>
<dbReference type="InterPro" id="IPR042099">
    <property type="entry name" value="ANL_N_sf"/>
</dbReference>
<dbReference type="Gene3D" id="3.40.50.12780">
    <property type="entry name" value="N-terminal domain of ligase-like"/>
    <property type="match status" value="1"/>
</dbReference>
<accession>A0A845HIF2</accession>
<name>A0A845HIF2_9BURK</name>
<evidence type="ECO:0000259" key="1">
    <source>
        <dbReference type="Pfam" id="PF00501"/>
    </source>
</evidence>
<dbReference type="SUPFAM" id="SSF54637">
    <property type="entry name" value="Thioesterase/thiol ester dehydrase-isomerase"/>
    <property type="match status" value="1"/>
</dbReference>
<evidence type="ECO:0000259" key="2">
    <source>
        <dbReference type="Pfam" id="PF22818"/>
    </source>
</evidence>
<dbReference type="Gene3D" id="3.30.300.30">
    <property type="match status" value="1"/>
</dbReference>
<dbReference type="PANTHER" id="PTHR45398:SF1">
    <property type="entry name" value="ENZYME, PUTATIVE (JCVI)-RELATED"/>
    <property type="match status" value="1"/>
</dbReference>
<feature type="domain" description="AMP-dependent synthetase/ligase" evidence="1">
    <location>
        <begin position="127"/>
        <end position="303"/>
    </location>
</feature>
<proteinExistence type="predicted"/>
<gene>
    <name evidence="3" type="ORF">GTP81_17035</name>
</gene>
<dbReference type="Pfam" id="PF22818">
    <property type="entry name" value="ApeI-like"/>
    <property type="match status" value="1"/>
</dbReference>
<dbReference type="PANTHER" id="PTHR45398">
    <property type="match status" value="1"/>
</dbReference>
<comment type="caution">
    <text evidence="3">The sequence shown here is derived from an EMBL/GenBank/DDBJ whole genome shotgun (WGS) entry which is preliminary data.</text>
</comment>
<reference evidence="3 4" key="1">
    <citation type="submission" date="2019-12" db="EMBL/GenBank/DDBJ databases">
        <title>Novel species isolated from a subtropical stream in China.</title>
        <authorList>
            <person name="Lu H."/>
        </authorList>
    </citation>
    <scope>NUCLEOTIDE SEQUENCE [LARGE SCALE GENOMIC DNA]</scope>
    <source>
        <strain evidence="3 4">FT107W</strain>
    </source>
</reference>
<dbReference type="InterPro" id="IPR000873">
    <property type="entry name" value="AMP-dep_synth/lig_dom"/>
</dbReference>
<protein>
    <submittedName>
        <fullName evidence="3">AMP-binding protein</fullName>
    </submittedName>
</protein>
<dbReference type="SUPFAM" id="SSF56801">
    <property type="entry name" value="Acetyl-CoA synthetase-like"/>
    <property type="match status" value="1"/>
</dbReference>
<dbReference type="InterPro" id="IPR045851">
    <property type="entry name" value="AMP-bd_C_sf"/>
</dbReference>
<dbReference type="InterPro" id="IPR029069">
    <property type="entry name" value="HotDog_dom_sf"/>
</dbReference>
<evidence type="ECO:0000313" key="4">
    <source>
        <dbReference type="Proteomes" id="UP000484875"/>
    </source>
</evidence>
<evidence type="ECO:0000313" key="3">
    <source>
        <dbReference type="EMBL" id="MYN18458.1"/>
    </source>
</evidence>
<dbReference type="RefSeq" id="WP_161091007.1">
    <property type="nucleotide sequence ID" value="NZ_WWCV01000030.1"/>
</dbReference>
<dbReference type="Gene3D" id="3.10.129.10">
    <property type="entry name" value="Hotdog Thioesterase"/>
    <property type="match status" value="1"/>
</dbReference>